<evidence type="ECO:0000313" key="12">
    <source>
        <dbReference type="EMBL" id="RDU95721.1"/>
    </source>
</evidence>
<dbReference type="GO" id="GO:0044874">
    <property type="term" value="P:lipoprotein localization to outer membrane"/>
    <property type="evidence" value="ECO:0007669"/>
    <property type="project" value="UniProtKB-UniRule"/>
</dbReference>
<feature type="compositionally biased region" description="Low complexity" evidence="11">
    <location>
        <begin position="13"/>
        <end position="22"/>
    </location>
</feature>
<evidence type="ECO:0000256" key="4">
    <source>
        <dbReference type="ARBA" id="ARBA00014035"/>
    </source>
</evidence>
<organism evidence="12 13">
    <name type="scientific">Trinickia dinghuensis</name>
    <dbReference type="NCBI Taxonomy" id="2291023"/>
    <lineage>
        <taxon>Bacteria</taxon>
        <taxon>Pseudomonadati</taxon>
        <taxon>Pseudomonadota</taxon>
        <taxon>Betaproteobacteria</taxon>
        <taxon>Burkholderiales</taxon>
        <taxon>Burkholderiaceae</taxon>
        <taxon>Trinickia</taxon>
    </lineage>
</organism>
<dbReference type="SUPFAM" id="SSF89392">
    <property type="entry name" value="Prokaryotic lipoproteins and lipoprotein localization factors"/>
    <property type="match status" value="1"/>
</dbReference>
<dbReference type="HAMAP" id="MF_00240">
    <property type="entry name" value="LolA"/>
    <property type="match status" value="1"/>
</dbReference>
<evidence type="ECO:0000256" key="9">
    <source>
        <dbReference type="ARBA" id="ARBA00023186"/>
    </source>
</evidence>
<evidence type="ECO:0000313" key="13">
    <source>
        <dbReference type="Proteomes" id="UP000256838"/>
    </source>
</evidence>
<evidence type="ECO:0000256" key="6">
    <source>
        <dbReference type="ARBA" id="ARBA00022729"/>
    </source>
</evidence>
<dbReference type="GO" id="GO:0042597">
    <property type="term" value="C:periplasmic space"/>
    <property type="evidence" value="ECO:0007669"/>
    <property type="project" value="UniProtKB-SubCell"/>
</dbReference>
<dbReference type="AlphaFoldDB" id="A0A3D8JTJ6"/>
<reference evidence="12 13" key="1">
    <citation type="submission" date="2018-08" db="EMBL/GenBank/DDBJ databases">
        <title>Paraburkholderia sp. DHOM06 isolated from forest soil.</title>
        <authorList>
            <person name="Gao Z.-H."/>
            <person name="Qiu L.-H."/>
        </authorList>
    </citation>
    <scope>NUCLEOTIDE SEQUENCE [LARGE SCALE GENOMIC DNA]</scope>
    <source>
        <strain evidence="12 13">DHOM06</strain>
    </source>
</reference>
<dbReference type="PANTHER" id="PTHR35869:SF1">
    <property type="entry name" value="OUTER-MEMBRANE LIPOPROTEIN CARRIER PROTEIN"/>
    <property type="match status" value="1"/>
</dbReference>
<accession>A0A3D8JTJ6</accession>
<dbReference type="Pfam" id="PF03548">
    <property type="entry name" value="LolA"/>
    <property type="match status" value="1"/>
</dbReference>
<dbReference type="InterPro" id="IPR004564">
    <property type="entry name" value="OM_lipoprot_carrier_LolA-like"/>
</dbReference>
<evidence type="ECO:0000256" key="1">
    <source>
        <dbReference type="ARBA" id="ARBA00004418"/>
    </source>
</evidence>
<comment type="subunit">
    <text evidence="3 10">Monomer.</text>
</comment>
<keyword evidence="6" id="KW-0732">Signal</keyword>
<keyword evidence="7 10" id="KW-0574">Periplasm</keyword>
<dbReference type="NCBIfam" id="NF000661">
    <property type="entry name" value="PRK00031.1-3"/>
    <property type="match status" value="1"/>
</dbReference>
<dbReference type="Proteomes" id="UP000256838">
    <property type="component" value="Unassembled WGS sequence"/>
</dbReference>
<feature type="region of interest" description="Disordered" evidence="11">
    <location>
        <begin position="1"/>
        <end position="22"/>
    </location>
</feature>
<evidence type="ECO:0000256" key="11">
    <source>
        <dbReference type="SAM" id="MobiDB-lite"/>
    </source>
</evidence>
<dbReference type="GO" id="GO:0042953">
    <property type="term" value="P:lipoprotein transport"/>
    <property type="evidence" value="ECO:0007669"/>
    <property type="project" value="InterPro"/>
</dbReference>
<dbReference type="InterPro" id="IPR029046">
    <property type="entry name" value="LolA/LolB/LppX"/>
</dbReference>
<comment type="similarity">
    <text evidence="2 10">Belongs to the LolA family.</text>
</comment>
<dbReference type="PANTHER" id="PTHR35869">
    <property type="entry name" value="OUTER-MEMBRANE LIPOPROTEIN CARRIER PROTEIN"/>
    <property type="match status" value="1"/>
</dbReference>
<evidence type="ECO:0000256" key="10">
    <source>
        <dbReference type="HAMAP-Rule" id="MF_00240"/>
    </source>
</evidence>
<dbReference type="Gene3D" id="2.50.20.10">
    <property type="entry name" value="Lipoprotein localisation LolA/LolB/LppX"/>
    <property type="match status" value="1"/>
</dbReference>
<evidence type="ECO:0000256" key="2">
    <source>
        <dbReference type="ARBA" id="ARBA00007615"/>
    </source>
</evidence>
<keyword evidence="12" id="KW-0449">Lipoprotein</keyword>
<proteinExistence type="inferred from homology"/>
<dbReference type="InterPro" id="IPR018323">
    <property type="entry name" value="OM_lipoprot_carrier_LolA_Pbac"/>
</dbReference>
<keyword evidence="5 10" id="KW-0813">Transport</keyword>
<comment type="function">
    <text evidence="10">Participates in the translocation of lipoproteins from the inner membrane to the outer membrane. Only forms a complex with a lipoprotein if the residue after the N-terminal Cys is not an aspartate (The Asp acts as a targeting signal to indicate that the lipoprotein should stay in the inner membrane).</text>
</comment>
<comment type="caution">
    <text evidence="12">The sequence shown here is derived from an EMBL/GenBank/DDBJ whole genome shotgun (WGS) entry which is preliminary data.</text>
</comment>
<evidence type="ECO:0000256" key="5">
    <source>
        <dbReference type="ARBA" id="ARBA00022448"/>
    </source>
</evidence>
<keyword evidence="8 10" id="KW-0653">Protein transport</keyword>
<dbReference type="CDD" id="cd16325">
    <property type="entry name" value="LolA"/>
    <property type="match status" value="1"/>
</dbReference>
<keyword evidence="13" id="KW-1185">Reference proteome</keyword>
<evidence type="ECO:0000256" key="3">
    <source>
        <dbReference type="ARBA" id="ARBA00011245"/>
    </source>
</evidence>
<dbReference type="OrthoDB" id="9787361at2"/>
<dbReference type="EMBL" id="QRGA01000018">
    <property type="protein sequence ID" value="RDU95721.1"/>
    <property type="molecule type" value="Genomic_DNA"/>
</dbReference>
<sequence length="253" mass="27082">MNSKQYSFRFGERSPSSRSQSLSVSASRVGSTWRSFVHALGTAALGAALLMSTPAAFASGTEQLKAFVAQVQSARGDFVQREVKAPPKNMPASGSVVPTISGTSSGTFVFARPGKFIWTYEKPYVQVLQADGDNLYVYDKDLNQVTIRKLGGALGASPAAILFGSNDLDKNFTLSDAGVKGGIDWLELKPKARDTQFQSIGIGFRDGNLEAMELHDVFGNVTLLTFSNIQKNPPMKPGSFKFSVPKGADVISG</sequence>
<gene>
    <name evidence="10" type="primary">lolA</name>
    <name evidence="12" type="ORF">DWV00_27830</name>
</gene>
<keyword evidence="9 10" id="KW-0143">Chaperone</keyword>
<comment type="subcellular location">
    <subcellularLocation>
        <location evidence="1 10">Periplasm</location>
    </subcellularLocation>
</comment>
<evidence type="ECO:0000256" key="7">
    <source>
        <dbReference type="ARBA" id="ARBA00022764"/>
    </source>
</evidence>
<evidence type="ECO:0000256" key="8">
    <source>
        <dbReference type="ARBA" id="ARBA00022927"/>
    </source>
</evidence>
<name>A0A3D8JTJ6_9BURK</name>
<protein>
    <recommendedName>
        <fullName evidence="4 10">Outer-membrane lipoprotein carrier protein</fullName>
    </recommendedName>
</protein>